<keyword evidence="3" id="KW-0378">Hydrolase</keyword>
<dbReference type="Pfam" id="PF01557">
    <property type="entry name" value="FAA_hydrolase"/>
    <property type="match status" value="1"/>
</dbReference>
<name>A0A2Z4JCU2_9ACTN</name>
<accession>A0A2Z4JCU2</accession>
<dbReference type="Proteomes" id="UP000249616">
    <property type="component" value="Chromosome"/>
</dbReference>
<keyword evidence="1" id="KW-0479">Metal-binding</keyword>
<proteinExistence type="predicted"/>
<dbReference type="GO" id="GO:0046872">
    <property type="term" value="F:metal ion binding"/>
    <property type="evidence" value="ECO:0007669"/>
    <property type="project" value="UniProtKB-KW"/>
</dbReference>
<dbReference type="SUPFAM" id="SSF56529">
    <property type="entry name" value="FAH"/>
    <property type="match status" value="1"/>
</dbReference>
<gene>
    <name evidence="3" type="ORF">DN051_38300</name>
</gene>
<dbReference type="KEGG" id="scad:DN051_38300"/>
<evidence type="ECO:0000313" key="3">
    <source>
        <dbReference type="EMBL" id="AWW42935.1"/>
    </source>
</evidence>
<dbReference type="PANTHER" id="PTHR11820">
    <property type="entry name" value="ACYLPYRUVASE"/>
    <property type="match status" value="1"/>
</dbReference>
<protein>
    <submittedName>
        <fullName evidence="3">FAA hydrolase family protein</fullName>
    </submittedName>
</protein>
<dbReference type="InterPro" id="IPR011234">
    <property type="entry name" value="Fumarylacetoacetase-like_C"/>
</dbReference>
<evidence type="ECO:0000259" key="2">
    <source>
        <dbReference type="Pfam" id="PF01557"/>
    </source>
</evidence>
<organism evidence="3 4">
    <name type="scientific">Streptomyces cadmiisoli</name>
    <dbReference type="NCBI Taxonomy" id="2184053"/>
    <lineage>
        <taxon>Bacteria</taxon>
        <taxon>Bacillati</taxon>
        <taxon>Actinomycetota</taxon>
        <taxon>Actinomycetes</taxon>
        <taxon>Kitasatosporales</taxon>
        <taxon>Streptomycetaceae</taxon>
        <taxon>Streptomyces</taxon>
        <taxon>Streptomyces aurantiacus group</taxon>
    </lineage>
</organism>
<dbReference type="GO" id="GO:0016787">
    <property type="term" value="F:hydrolase activity"/>
    <property type="evidence" value="ECO:0007669"/>
    <property type="project" value="UniProtKB-KW"/>
</dbReference>
<dbReference type="EMBL" id="CP030073">
    <property type="protein sequence ID" value="AWW42935.1"/>
    <property type="molecule type" value="Genomic_DNA"/>
</dbReference>
<dbReference type="InterPro" id="IPR036663">
    <property type="entry name" value="Fumarylacetoacetase_C_sf"/>
</dbReference>
<dbReference type="Gene3D" id="3.90.850.10">
    <property type="entry name" value="Fumarylacetoacetase-like, C-terminal domain"/>
    <property type="match status" value="1"/>
</dbReference>
<evidence type="ECO:0000256" key="1">
    <source>
        <dbReference type="ARBA" id="ARBA00022723"/>
    </source>
</evidence>
<dbReference type="AlphaFoldDB" id="A0A2Z4JCU2"/>
<keyword evidence="4" id="KW-1185">Reference proteome</keyword>
<evidence type="ECO:0000313" key="4">
    <source>
        <dbReference type="Proteomes" id="UP000249616"/>
    </source>
</evidence>
<feature type="domain" description="Fumarylacetoacetase-like C-terminal" evidence="2">
    <location>
        <begin position="40"/>
        <end position="234"/>
    </location>
</feature>
<sequence>MRRLLERWDEVQDTLPAPDEAPGVALDSVTLLPPVPDPTKIVAAPVNYRDHRSEMELTVDISDLAVFLKAPSSLVPHGGVVELPYSDRRVDQEGELAVVVGRRARNVSEEDALSYVAGYTGCLDITMRGQEDRSTRKSFDTFTPLGPWLVTPDEADPADATDLVCTVGGAERQKTNTRYLIWGVAKLIAYISTVMTLEPGDVIATGTPAGVGPLADGDAITVTLSGIGTLAVTVATKPGAGPSPTGTRES</sequence>
<reference evidence="3 4" key="1">
    <citation type="journal article" date="2019" name="Int. J. Syst. Evol. Microbiol.">
        <title>Streptomyces cadmiisoli sp. nov., a novel actinomycete isolated from cadmium-contaminated soil.</title>
        <authorList>
            <person name="Li K."/>
            <person name="Tang X."/>
            <person name="Zhao J."/>
            <person name="Guo Y."/>
            <person name="Tang Y."/>
            <person name="Gao J."/>
        </authorList>
    </citation>
    <scope>NUCLEOTIDE SEQUENCE [LARGE SCALE GENOMIC DNA]</scope>
    <source>
        <strain evidence="3 4">ZFG47</strain>
    </source>
</reference>